<feature type="compositionally biased region" description="Polar residues" evidence="8">
    <location>
        <begin position="724"/>
        <end position="736"/>
    </location>
</feature>
<dbReference type="PANTHER" id="PTHR15414:SF0">
    <property type="entry name" value="ENDOPLASMIC RETICULUM LECTIN 1"/>
    <property type="match status" value="1"/>
</dbReference>
<dbReference type="OrthoDB" id="448954at2759"/>
<dbReference type="InterPro" id="IPR044865">
    <property type="entry name" value="MRH_dom"/>
</dbReference>
<dbReference type="AlphaFoldDB" id="M9MJ56"/>
<evidence type="ECO:0000256" key="4">
    <source>
        <dbReference type="ARBA" id="ARBA00022729"/>
    </source>
</evidence>
<feature type="compositionally biased region" description="Low complexity" evidence="8">
    <location>
        <begin position="176"/>
        <end position="185"/>
    </location>
</feature>
<dbReference type="Proteomes" id="UP000011976">
    <property type="component" value="Unassembled WGS sequence"/>
</dbReference>
<dbReference type="GO" id="GO:0030246">
    <property type="term" value="F:carbohydrate binding"/>
    <property type="evidence" value="ECO:0007669"/>
    <property type="project" value="UniProtKB-KW"/>
</dbReference>
<keyword evidence="5" id="KW-0430">Lectin</keyword>
<dbReference type="PROSITE" id="PS51914">
    <property type="entry name" value="MRH"/>
    <property type="match status" value="1"/>
</dbReference>
<name>M9MJ56_PSEA3</name>
<dbReference type="PANTHER" id="PTHR15414">
    <property type="entry name" value="OS-9-RELATED"/>
    <property type="match status" value="1"/>
</dbReference>
<dbReference type="SUPFAM" id="SSF50911">
    <property type="entry name" value="Mannose 6-phosphate receptor domain"/>
    <property type="match status" value="1"/>
</dbReference>
<dbReference type="InterPro" id="IPR012913">
    <property type="entry name" value="OS9-like_dom"/>
</dbReference>
<evidence type="ECO:0000313" key="10">
    <source>
        <dbReference type="EMBL" id="GAC77582.1"/>
    </source>
</evidence>
<dbReference type="GO" id="GO:0030970">
    <property type="term" value="P:retrograde protein transport, ER to cytosol"/>
    <property type="evidence" value="ECO:0007669"/>
    <property type="project" value="TreeGrafter"/>
</dbReference>
<feature type="compositionally biased region" description="Basic and acidic residues" evidence="8">
    <location>
        <begin position="742"/>
        <end position="755"/>
    </location>
</feature>
<dbReference type="EMBL" id="DF196793">
    <property type="protein sequence ID" value="GAC77582.1"/>
    <property type="molecule type" value="Genomic_DNA"/>
</dbReference>
<evidence type="ECO:0000256" key="8">
    <source>
        <dbReference type="SAM" id="MobiDB-lite"/>
    </source>
</evidence>
<feature type="region of interest" description="Disordered" evidence="8">
    <location>
        <begin position="344"/>
        <end position="371"/>
    </location>
</feature>
<feature type="region of interest" description="Disordered" evidence="8">
    <location>
        <begin position="661"/>
        <end position="693"/>
    </location>
</feature>
<feature type="compositionally biased region" description="Basic and acidic residues" evidence="8">
    <location>
        <begin position="794"/>
        <end position="839"/>
    </location>
</feature>
<keyword evidence="6" id="KW-0256">Endoplasmic reticulum</keyword>
<evidence type="ECO:0000256" key="7">
    <source>
        <dbReference type="ARBA" id="ARBA00023157"/>
    </source>
</evidence>
<feature type="compositionally biased region" description="Basic and acidic residues" evidence="8">
    <location>
        <begin position="670"/>
        <end position="689"/>
    </location>
</feature>
<sequence>MAAAPTLSPSAATVPGYSARGLAALVVRKDAHSNRDPDGQPFQLSAALMHATALQGYVGQCARPSLSSVLVSACHLATTPQPISTTLHFGSKLVSSATMTPAPTRSKSILLLLGLLYLQACTVDATISTSAGFPRDVFAQPAFQVQLGSVNTKDAPLPVKRSHACEILEQHQQHASSSSSESTSSLAVAGQAGENLHDSSRNAPHVLQWSLQRSSPTDLHLCSIPDFTLSSAKEQRTADAGPSRSRQDLLRNAQNLLEPLKKVCLYHTFDWFTYSFCYGREVRQFRRLGAQTAAQKAFKAAGGGTNGEKAAQEAAKNVSSVQHPIADPEYPAFILGRWTPQNEDIVGDDQSHQRHSQQPLDDLSKTAPAASNVVSSDRRWQSYASAAGLDLVEEVQFGDWDEDELYAAEAKALAQLAGSQSHAVASSRHSSSAGAHDSQRHRYLTQRWTNGTMCDMNHQPRSIEVQFHCSNRKPLEDRIVMFKETTICNYVLVIETPRLCADPAFGSEKQEAPLPVQCHKIVEDTYQGPTLGEPNKMLQPPLSQLQGAKDAKQQEQAAQDSHATPVKDTDAPQETASTHTYGDISRFSSVYDDYYDEALGGHGALFHEYHDHEHEHDREHEHGHGYEHDDEMLSFGDPDSDEIMVEVGIDEDGRLVVNEIDDVASADPSPPREGKESRRRESGKKRSDDDGALEIELDMDDFLSVLRGDQGGSLERKLAEKISQVLNREQQKQSSGDAGDAGEPRDDSRKQTPEEVAKLYNRLMAAVAGGGHAGKDAADKPAKGGKHKQPPTLRMEKVGDSLSERAKRFYDAKSRASESEGDKRDRKTDAPNIAEHLEL</sequence>
<feature type="compositionally biased region" description="Basic and acidic residues" evidence="8">
    <location>
        <begin position="773"/>
        <end position="782"/>
    </location>
</feature>
<proteinExistence type="inferred from homology"/>
<dbReference type="GO" id="GO:0005789">
    <property type="term" value="C:endoplasmic reticulum membrane"/>
    <property type="evidence" value="ECO:0007669"/>
    <property type="project" value="UniProtKB-SubCell"/>
</dbReference>
<feature type="region of interest" description="Disordered" evidence="8">
    <location>
        <begin position="526"/>
        <end position="580"/>
    </location>
</feature>
<dbReference type="STRING" id="1151754.M9MJ56"/>
<evidence type="ECO:0000256" key="2">
    <source>
        <dbReference type="ARBA" id="ARBA00009918"/>
    </source>
</evidence>
<comment type="similarity">
    <text evidence="2">Belongs to the OS-9 family.</text>
</comment>
<dbReference type="InterPro" id="IPR045149">
    <property type="entry name" value="OS-9-like"/>
</dbReference>
<evidence type="ECO:0000256" key="3">
    <source>
        <dbReference type="ARBA" id="ARBA00018727"/>
    </source>
</evidence>
<accession>M9MJ56</accession>
<protein>
    <recommendedName>
        <fullName evidence="3">Protein OS-9 homolog</fullName>
    </recommendedName>
</protein>
<evidence type="ECO:0000256" key="5">
    <source>
        <dbReference type="ARBA" id="ARBA00022734"/>
    </source>
</evidence>
<dbReference type="Pfam" id="PF07915">
    <property type="entry name" value="PRKCSH"/>
    <property type="match status" value="1"/>
</dbReference>
<evidence type="ECO:0000313" key="11">
    <source>
        <dbReference type="Proteomes" id="UP000011976"/>
    </source>
</evidence>
<evidence type="ECO:0000259" key="9">
    <source>
        <dbReference type="PROSITE" id="PS51914"/>
    </source>
</evidence>
<dbReference type="GO" id="GO:0005788">
    <property type="term" value="C:endoplasmic reticulum lumen"/>
    <property type="evidence" value="ECO:0007669"/>
    <property type="project" value="TreeGrafter"/>
</dbReference>
<gene>
    <name evidence="10" type="ORF">PANT_27c00021</name>
</gene>
<reference evidence="11" key="1">
    <citation type="journal article" date="2013" name="Genome Announc.">
        <title>Genome sequence of the basidiomycetous yeast Pseudozyma antarctica T-34, a producer of the glycolipid biosurfactants mannosylerythritol lipids.</title>
        <authorList>
            <person name="Morita T."/>
            <person name="Koike H."/>
            <person name="Koyama Y."/>
            <person name="Hagiwara H."/>
            <person name="Ito E."/>
            <person name="Fukuoka T."/>
            <person name="Imura T."/>
            <person name="Machida M."/>
            <person name="Kitamoto D."/>
        </authorList>
    </citation>
    <scope>NUCLEOTIDE SEQUENCE [LARGE SCALE GENOMIC DNA]</scope>
    <source>
        <strain evidence="11">T-34</strain>
    </source>
</reference>
<comment type="subcellular location">
    <subcellularLocation>
        <location evidence="1">Endoplasmic reticulum membrane</location>
        <topology evidence="1">Peripheral membrane protein</topology>
        <orientation evidence="1">Lumenal side</orientation>
    </subcellularLocation>
</comment>
<feature type="region of interest" description="Disordered" evidence="8">
    <location>
        <begin position="721"/>
        <end position="755"/>
    </location>
</feature>
<keyword evidence="4" id="KW-0732">Signal</keyword>
<organism evidence="10 11">
    <name type="scientific">Pseudozyma antarctica (strain T-34)</name>
    <name type="common">Yeast</name>
    <name type="synonym">Candida antarctica</name>
    <dbReference type="NCBI Taxonomy" id="1151754"/>
    <lineage>
        <taxon>Eukaryota</taxon>
        <taxon>Fungi</taxon>
        <taxon>Dikarya</taxon>
        <taxon>Basidiomycota</taxon>
        <taxon>Ustilaginomycotina</taxon>
        <taxon>Ustilaginomycetes</taxon>
        <taxon>Ustilaginales</taxon>
        <taxon>Ustilaginaceae</taxon>
        <taxon>Moesziomyces</taxon>
    </lineage>
</organism>
<feature type="region of interest" description="Disordered" evidence="8">
    <location>
        <begin position="170"/>
        <end position="199"/>
    </location>
</feature>
<feature type="region of interest" description="Disordered" evidence="8">
    <location>
        <begin position="770"/>
        <end position="839"/>
    </location>
</feature>
<feature type="domain" description="MRH" evidence="9">
    <location>
        <begin position="262"/>
        <end position="502"/>
    </location>
</feature>
<evidence type="ECO:0000256" key="1">
    <source>
        <dbReference type="ARBA" id="ARBA00004367"/>
    </source>
</evidence>
<dbReference type="Gene3D" id="2.70.130.10">
    <property type="entry name" value="Mannose-6-phosphate receptor binding domain"/>
    <property type="match status" value="1"/>
</dbReference>
<dbReference type="InterPro" id="IPR009011">
    <property type="entry name" value="Man6P_isomerase_rcpt-bd_dom_sf"/>
</dbReference>
<evidence type="ECO:0000256" key="6">
    <source>
        <dbReference type="ARBA" id="ARBA00022824"/>
    </source>
</evidence>
<dbReference type="GO" id="GO:0030968">
    <property type="term" value="P:endoplasmic reticulum unfolded protein response"/>
    <property type="evidence" value="ECO:0007669"/>
    <property type="project" value="InterPro"/>
</dbReference>
<keyword evidence="7" id="KW-1015">Disulfide bond</keyword>